<evidence type="ECO:0000256" key="1">
    <source>
        <dbReference type="SAM" id="Phobius"/>
    </source>
</evidence>
<evidence type="ECO:0000313" key="2">
    <source>
        <dbReference type="EMBL" id="KJZ00487.1"/>
    </source>
</evidence>
<organism evidence="2 3">
    <name type="scientific">Pseudoalteromonas ruthenica</name>
    <dbReference type="NCBI Taxonomy" id="151081"/>
    <lineage>
        <taxon>Bacteria</taxon>
        <taxon>Pseudomonadati</taxon>
        <taxon>Pseudomonadota</taxon>
        <taxon>Gammaproteobacteria</taxon>
        <taxon>Alteromonadales</taxon>
        <taxon>Pseudoalteromonadaceae</taxon>
        <taxon>Pseudoalteromonas</taxon>
    </lineage>
</organism>
<accession>A0A0F4PJC5</accession>
<proteinExistence type="predicted"/>
<protein>
    <recommendedName>
        <fullName evidence="4">DUF2878 domain-containing protein</fullName>
    </recommendedName>
</protein>
<keyword evidence="1" id="KW-0812">Transmembrane</keyword>
<keyword evidence="1" id="KW-1133">Transmembrane helix</keyword>
<keyword evidence="1" id="KW-0472">Membrane</keyword>
<dbReference type="PROSITE" id="PS51257">
    <property type="entry name" value="PROKAR_LIPOPROTEIN"/>
    <property type="match status" value="1"/>
</dbReference>
<sequence>MIMWRLATNFILFQSCWWAAFFWQNDALPMMAALIVMMLALSDKRKQDILLLASLPIALLLETSAAQFALLQFEGAWIPWWLVLLWVSLLLTINHSLRFITRLPLWQCFVLCWVCAPFSYLGAARFDVLSTPLPWWQFYLVYGLLWASAFTVIIVINRLAGRVEDNT</sequence>
<dbReference type="PATRIC" id="fig|151081.8.peg.2777"/>
<dbReference type="EMBL" id="JXXZ01000006">
    <property type="protein sequence ID" value="KJZ00487.1"/>
    <property type="molecule type" value="Genomic_DNA"/>
</dbReference>
<dbReference type="Pfam" id="PF11086">
    <property type="entry name" value="DUF2878"/>
    <property type="match status" value="1"/>
</dbReference>
<feature type="transmembrane region" description="Helical" evidence="1">
    <location>
        <begin position="20"/>
        <end position="42"/>
    </location>
</feature>
<dbReference type="Proteomes" id="UP000033664">
    <property type="component" value="Unassembled WGS sequence"/>
</dbReference>
<comment type="caution">
    <text evidence="2">The sequence shown here is derived from an EMBL/GenBank/DDBJ whole genome shotgun (WGS) entry which is preliminary data.</text>
</comment>
<feature type="transmembrane region" description="Helical" evidence="1">
    <location>
        <begin position="49"/>
        <end position="70"/>
    </location>
</feature>
<dbReference type="eggNOG" id="ENOG5032ZK4">
    <property type="taxonomic scope" value="Bacteria"/>
</dbReference>
<reference evidence="2 3" key="1">
    <citation type="journal article" date="2015" name="BMC Genomics">
        <title>Genome mining reveals unlocked bioactive potential of marine Gram-negative bacteria.</title>
        <authorList>
            <person name="Machado H."/>
            <person name="Sonnenschein E.C."/>
            <person name="Melchiorsen J."/>
            <person name="Gram L."/>
        </authorList>
    </citation>
    <scope>NUCLEOTIDE SEQUENCE [LARGE SCALE GENOMIC DNA]</scope>
    <source>
        <strain evidence="2 3">S3137</strain>
    </source>
</reference>
<dbReference type="InterPro" id="IPR021306">
    <property type="entry name" value="DUF2878"/>
</dbReference>
<feature type="transmembrane region" description="Helical" evidence="1">
    <location>
        <begin position="135"/>
        <end position="156"/>
    </location>
</feature>
<name>A0A0F4PJC5_9GAMM</name>
<feature type="transmembrane region" description="Helical" evidence="1">
    <location>
        <begin position="76"/>
        <end position="93"/>
    </location>
</feature>
<keyword evidence="3" id="KW-1185">Reference proteome</keyword>
<evidence type="ECO:0008006" key="4">
    <source>
        <dbReference type="Google" id="ProtNLM"/>
    </source>
</evidence>
<gene>
    <name evidence="2" type="ORF">TW72_07325</name>
</gene>
<feature type="transmembrane region" description="Helical" evidence="1">
    <location>
        <begin position="105"/>
        <end position="123"/>
    </location>
</feature>
<evidence type="ECO:0000313" key="3">
    <source>
        <dbReference type="Proteomes" id="UP000033664"/>
    </source>
</evidence>
<dbReference type="AlphaFoldDB" id="A0A0F4PJC5"/>